<dbReference type="EMBL" id="JABEQM010000004">
    <property type="protein sequence ID" value="MBB2201355.1"/>
    <property type="molecule type" value="Genomic_DNA"/>
</dbReference>
<dbReference type="AlphaFoldDB" id="A0A7W4PKS1"/>
<feature type="chain" id="PRO_5031570031" description="Gluconolactonase" evidence="3">
    <location>
        <begin position="28"/>
        <end position="375"/>
    </location>
</feature>
<feature type="signal peptide" evidence="3">
    <location>
        <begin position="1"/>
        <end position="27"/>
    </location>
</feature>
<evidence type="ECO:0000256" key="1">
    <source>
        <dbReference type="ARBA" id="ARBA00004613"/>
    </source>
</evidence>
<name>A0A7W4PKS1_9PROT</name>
<reference evidence="4 5" key="1">
    <citation type="submission" date="2020-04" db="EMBL/GenBank/DDBJ databases">
        <title>Description of novel Gluconacetobacter.</title>
        <authorList>
            <person name="Sombolestani A."/>
        </authorList>
    </citation>
    <scope>NUCLEOTIDE SEQUENCE [LARGE SCALE GENOMIC DNA]</scope>
    <source>
        <strain evidence="4 5">LMG 27802</strain>
    </source>
</reference>
<dbReference type="InterPro" id="IPR011042">
    <property type="entry name" value="6-blade_b-propeller_TolB-like"/>
</dbReference>
<accession>A0A7W4PKS1</accession>
<dbReference type="RefSeq" id="WP_182956678.1">
    <property type="nucleotide sequence ID" value="NZ_JABEQM010000004.1"/>
</dbReference>
<keyword evidence="2" id="KW-0964">Secreted</keyword>
<gene>
    <name evidence="4" type="ORF">HLH28_07125</name>
</gene>
<comment type="caution">
    <text evidence="4">The sequence shown here is derived from an EMBL/GenBank/DDBJ whole genome shotgun (WGS) entry which is preliminary data.</text>
</comment>
<dbReference type="InterPro" id="IPR017996">
    <property type="entry name" value="MRJP/yellow-related"/>
</dbReference>
<dbReference type="PANTHER" id="PTHR10009">
    <property type="entry name" value="PROTEIN YELLOW-RELATED"/>
    <property type="match status" value="1"/>
</dbReference>
<evidence type="ECO:0000256" key="2">
    <source>
        <dbReference type="ARBA" id="ARBA00022525"/>
    </source>
</evidence>
<dbReference type="SUPFAM" id="SSF101898">
    <property type="entry name" value="NHL repeat"/>
    <property type="match status" value="1"/>
</dbReference>
<dbReference type="Proteomes" id="UP000578030">
    <property type="component" value="Unassembled WGS sequence"/>
</dbReference>
<dbReference type="Gene3D" id="2.120.10.30">
    <property type="entry name" value="TolB, C-terminal domain"/>
    <property type="match status" value="1"/>
</dbReference>
<keyword evidence="5" id="KW-1185">Reference proteome</keyword>
<evidence type="ECO:0000313" key="5">
    <source>
        <dbReference type="Proteomes" id="UP000578030"/>
    </source>
</evidence>
<protein>
    <recommendedName>
        <fullName evidence="6">Gluconolactonase</fullName>
    </recommendedName>
</protein>
<sequence>MMGRAVRIFILGSLAAVSFALPWRASAASPSPPPPTLQLVASTDTHTWNGVAVANDGRIFVNFPSWVERTPGVAVLDAHGVPVPYPGVGWNSWSPGQPAAEHFVSVNSLYIDRGENHLWVTDPATPHFAAIVEGGPKLVEIDLATDKVVHVYHFDDHVAPHDSYLNDIRIVGRHVFVTESGTGAILVLDRDTGAIRRLLADTPLTKADPSIVPHVDGRPLVGADGKAPRINADQIELSADRRTLFFMSPFGPNLYRVAVSDLLDTALSEAELERRVRVDRHVPPVGGLVMDSHDTLYLSEIETHSIHAEDPHGRTLWRLTDPRLDWPDAYSITPDGMVYLAVAQVDRLPAFHGGTDGRHPPYLLFRFHPGQAGPR</sequence>
<evidence type="ECO:0008006" key="6">
    <source>
        <dbReference type="Google" id="ProtNLM"/>
    </source>
</evidence>
<dbReference type="GO" id="GO:0005576">
    <property type="term" value="C:extracellular region"/>
    <property type="evidence" value="ECO:0007669"/>
    <property type="project" value="UniProtKB-SubCell"/>
</dbReference>
<proteinExistence type="predicted"/>
<organism evidence="4 5">
    <name type="scientific">Gluconacetobacter tumulisoli</name>
    <dbReference type="NCBI Taxonomy" id="1286189"/>
    <lineage>
        <taxon>Bacteria</taxon>
        <taxon>Pseudomonadati</taxon>
        <taxon>Pseudomonadota</taxon>
        <taxon>Alphaproteobacteria</taxon>
        <taxon>Acetobacterales</taxon>
        <taxon>Acetobacteraceae</taxon>
        <taxon>Gluconacetobacter</taxon>
    </lineage>
</organism>
<comment type="subcellular location">
    <subcellularLocation>
        <location evidence="1">Secreted</location>
    </subcellularLocation>
</comment>
<evidence type="ECO:0000313" key="4">
    <source>
        <dbReference type="EMBL" id="MBB2201355.1"/>
    </source>
</evidence>
<dbReference type="Pfam" id="PF03022">
    <property type="entry name" value="MRJP"/>
    <property type="match status" value="1"/>
</dbReference>
<evidence type="ECO:0000256" key="3">
    <source>
        <dbReference type="SAM" id="SignalP"/>
    </source>
</evidence>
<dbReference type="PANTHER" id="PTHR10009:SF18">
    <property type="entry name" value="PROTEIN YELLOW-LIKE PROTEIN"/>
    <property type="match status" value="1"/>
</dbReference>
<keyword evidence="3" id="KW-0732">Signal</keyword>